<evidence type="ECO:0000256" key="1">
    <source>
        <dbReference type="SAM" id="Coils"/>
    </source>
</evidence>
<evidence type="ECO:0000313" key="3">
    <source>
        <dbReference type="Proteomes" id="UP000593573"/>
    </source>
</evidence>
<evidence type="ECO:0000313" key="2">
    <source>
        <dbReference type="EMBL" id="MBA0669504.1"/>
    </source>
</evidence>
<protein>
    <recommendedName>
        <fullName evidence="4">DC1 domain-containing protein</fullName>
    </recommendedName>
</protein>
<comment type="caution">
    <text evidence="2">The sequence shown here is derived from an EMBL/GenBank/DDBJ whole genome shotgun (WGS) entry which is preliminary data.</text>
</comment>
<sequence>MENKALFVDEMEQNEGTNVRPIIHHHQMYEVIEELKGDNYCRGCPLDSFIEDDSGKYFCDFCEEERNPNGDIYYCEECNGQIIAHIERVLAEVEDNIEIRKNNHEECLRKK</sequence>
<proteinExistence type="predicted"/>
<feature type="non-terminal residue" evidence="2">
    <location>
        <position position="111"/>
    </location>
</feature>
<dbReference type="EMBL" id="JABFAB010086005">
    <property type="protein sequence ID" value="MBA0669504.1"/>
    <property type="molecule type" value="Genomic_DNA"/>
</dbReference>
<dbReference type="Proteomes" id="UP000593573">
    <property type="component" value="Unassembled WGS sequence"/>
</dbReference>
<reference evidence="2 3" key="1">
    <citation type="journal article" date="2019" name="Genome Biol. Evol.">
        <title>Insights into the evolution of the New World diploid cottons (Gossypium, subgenus Houzingenia) based on genome sequencing.</title>
        <authorList>
            <person name="Grover C.E."/>
            <person name="Arick M.A. 2nd"/>
            <person name="Thrash A."/>
            <person name="Conover J.L."/>
            <person name="Sanders W.S."/>
            <person name="Peterson D.G."/>
            <person name="Frelichowski J.E."/>
            <person name="Scheffler J.A."/>
            <person name="Scheffler B.E."/>
            <person name="Wendel J.F."/>
        </authorList>
    </citation>
    <scope>NUCLEOTIDE SEQUENCE [LARGE SCALE GENOMIC DNA]</scope>
    <source>
        <strain evidence="2">57</strain>
        <tissue evidence="2">Leaf</tissue>
    </source>
</reference>
<name>A0A7J8W4D2_9ROSI</name>
<accession>A0A7J8W4D2</accession>
<feature type="coiled-coil region" evidence="1">
    <location>
        <begin position="83"/>
        <end position="110"/>
    </location>
</feature>
<gene>
    <name evidence="2" type="ORF">Goklo_029465</name>
</gene>
<keyword evidence="3" id="KW-1185">Reference proteome</keyword>
<dbReference type="OrthoDB" id="998884at2759"/>
<organism evidence="2 3">
    <name type="scientific">Gossypium klotzschianum</name>
    <dbReference type="NCBI Taxonomy" id="34286"/>
    <lineage>
        <taxon>Eukaryota</taxon>
        <taxon>Viridiplantae</taxon>
        <taxon>Streptophyta</taxon>
        <taxon>Embryophyta</taxon>
        <taxon>Tracheophyta</taxon>
        <taxon>Spermatophyta</taxon>
        <taxon>Magnoliopsida</taxon>
        <taxon>eudicotyledons</taxon>
        <taxon>Gunneridae</taxon>
        <taxon>Pentapetalae</taxon>
        <taxon>rosids</taxon>
        <taxon>malvids</taxon>
        <taxon>Malvales</taxon>
        <taxon>Malvaceae</taxon>
        <taxon>Malvoideae</taxon>
        <taxon>Gossypium</taxon>
    </lineage>
</organism>
<evidence type="ECO:0008006" key="4">
    <source>
        <dbReference type="Google" id="ProtNLM"/>
    </source>
</evidence>
<keyword evidence="1" id="KW-0175">Coiled coil</keyword>
<dbReference type="AlphaFoldDB" id="A0A7J8W4D2"/>